<evidence type="ECO:0000313" key="5">
    <source>
        <dbReference type="EMBL" id="KAH7514050.1"/>
    </source>
</evidence>
<dbReference type="GO" id="GO:0005576">
    <property type="term" value="C:extracellular region"/>
    <property type="evidence" value="ECO:0007669"/>
    <property type="project" value="UniProtKB-SubCell"/>
</dbReference>
<dbReference type="InterPro" id="IPR045051">
    <property type="entry name" value="SBT"/>
</dbReference>
<reference evidence="5" key="1">
    <citation type="journal article" date="2021" name="Front. Plant Sci.">
        <title>Chromosome-Scale Genome Assembly for Chinese Sour Jujube and Insights Into Its Genome Evolution and Domestication Signature.</title>
        <authorList>
            <person name="Shen L.-Y."/>
            <person name="Luo H."/>
            <person name="Wang X.-L."/>
            <person name="Wang X.-M."/>
            <person name="Qiu X.-J."/>
            <person name="Liu H."/>
            <person name="Zhou S.-S."/>
            <person name="Jia K.-H."/>
            <person name="Nie S."/>
            <person name="Bao Y.-T."/>
            <person name="Zhang R.-G."/>
            <person name="Yun Q.-Z."/>
            <person name="Chai Y.-H."/>
            <person name="Lu J.-Y."/>
            <person name="Li Y."/>
            <person name="Zhao S.-W."/>
            <person name="Mao J.-F."/>
            <person name="Jia S.-G."/>
            <person name="Mao Y.-M."/>
        </authorList>
    </citation>
    <scope>NUCLEOTIDE SEQUENCE</scope>
    <source>
        <strain evidence="5">AT0</strain>
        <tissue evidence="5">Leaf</tissue>
    </source>
</reference>
<dbReference type="Proteomes" id="UP000813462">
    <property type="component" value="Unassembled WGS sequence"/>
</dbReference>
<dbReference type="InterPro" id="IPR036852">
    <property type="entry name" value="Peptidase_S8/S53_dom_sf"/>
</dbReference>
<gene>
    <name evidence="5" type="ORF">FEM48_Zijuj11G0047400</name>
</gene>
<keyword evidence="3" id="KW-0732">Signal</keyword>
<evidence type="ECO:0000256" key="1">
    <source>
        <dbReference type="ARBA" id="ARBA00004613"/>
    </source>
</evidence>
<feature type="domain" description="Peptidase S8/S53" evidence="4">
    <location>
        <begin position="33"/>
        <end position="72"/>
    </location>
</feature>
<dbReference type="EMBL" id="JAEACU010000011">
    <property type="protein sequence ID" value="KAH7514050.1"/>
    <property type="molecule type" value="Genomic_DNA"/>
</dbReference>
<accession>A0A978UGW9</accession>
<comment type="similarity">
    <text evidence="2">Belongs to the peptidase S8 family.</text>
</comment>
<dbReference type="GO" id="GO:0004252">
    <property type="term" value="F:serine-type endopeptidase activity"/>
    <property type="evidence" value="ECO:0007669"/>
    <property type="project" value="InterPro"/>
</dbReference>
<dbReference type="InterPro" id="IPR000209">
    <property type="entry name" value="Peptidase_S8/S53_dom"/>
</dbReference>
<dbReference type="GO" id="GO:0006508">
    <property type="term" value="P:proteolysis"/>
    <property type="evidence" value="ECO:0007669"/>
    <property type="project" value="InterPro"/>
</dbReference>
<protein>
    <recommendedName>
        <fullName evidence="4">Peptidase S8/S53 domain-containing protein</fullName>
    </recommendedName>
</protein>
<dbReference type="Pfam" id="PF00082">
    <property type="entry name" value="Peptidase_S8"/>
    <property type="match status" value="1"/>
</dbReference>
<dbReference type="AlphaFoldDB" id="A0A978UGW9"/>
<evidence type="ECO:0000259" key="4">
    <source>
        <dbReference type="Pfam" id="PF00082"/>
    </source>
</evidence>
<dbReference type="PANTHER" id="PTHR10795">
    <property type="entry name" value="PROPROTEIN CONVERTASE SUBTILISIN/KEXIN"/>
    <property type="match status" value="1"/>
</dbReference>
<evidence type="ECO:0000256" key="3">
    <source>
        <dbReference type="ARBA" id="ARBA00022729"/>
    </source>
</evidence>
<name>A0A978UGW9_ZIZJJ</name>
<organism evidence="5 6">
    <name type="scientific">Ziziphus jujuba var. spinosa</name>
    <dbReference type="NCBI Taxonomy" id="714518"/>
    <lineage>
        <taxon>Eukaryota</taxon>
        <taxon>Viridiplantae</taxon>
        <taxon>Streptophyta</taxon>
        <taxon>Embryophyta</taxon>
        <taxon>Tracheophyta</taxon>
        <taxon>Spermatophyta</taxon>
        <taxon>Magnoliopsida</taxon>
        <taxon>eudicotyledons</taxon>
        <taxon>Gunneridae</taxon>
        <taxon>Pentapetalae</taxon>
        <taxon>rosids</taxon>
        <taxon>fabids</taxon>
        <taxon>Rosales</taxon>
        <taxon>Rhamnaceae</taxon>
        <taxon>Paliureae</taxon>
        <taxon>Ziziphus</taxon>
    </lineage>
</organism>
<evidence type="ECO:0000313" key="6">
    <source>
        <dbReference type="Proteomes" id="UP000813462"/>
    </source>
</evidence>
<comment type="subcellular location">
    <subcellularLocation>
        <location evidence="1">Secreted</location>
    </subcellularLocation>
</comment>
<comment type="caution">
    <text evidence="5">The sequence shown here is derived from an EMBL/GenBank/DDBJ whole genome shotgun (WGS) entry which is preliminary data.</text>
</comment>
<dbReference type="SUPFAM" id="SSF52743">
    <property type="entry name" value="Subtilisin-like"/>
    <property type="match status" value="1"/>
</dbReference>
<proteinExistence type="inferred from homology"/>
<dbReference type="Gene3D" id="3.40.50.200">
    <property type="entry name" value="Peptidase S8/S53 domain"/>
    <property type="match status" value="1"/>
</dbReference>
<sequence>MNEIEVLQNQATSMDKIDTLITHMLQLSLCSHQEDQASSISSPHLSGIATLLKSSHPNWSPSAIKSAIMVTVDVVDSAENPVVDETLLPAGFKLHCGDFCTTRYRSECDT</sequence>
<evidence type="ECO:0000256" key="2">
    <source>
        <dbReference type="ARBA" id="ARBA00011073"/>
    </source>
</evidence>